<protein>
    <submittedName>
        <fullName evidence="5">2-oxoisovalerate dehydrogenase subunit beta</fullName>
        <ecNumber evidence="5">1.2.4.4</ecNumber>
    </submittedName>
</protein>
<evidence type="ECO:0000259" key="4">
    <source>
        <dbReference type="SMART" id="SM00861"/>
    </source>
</evidence>
<evidence type="ECO:0000256" key="1">
    <source>
        <dbReference type="ARBA" id="ARBA00001964"/>
    </source>
</evidence>
<dbReference type="SUPFAM" id="SSF52518">
    <property type="entry name" value="Thiamin diphosphate-binding fold (THDP-binding)"/>
    <property type="match status" value="1"/>
</dbReference>
<dbReference type="EC" id="1.2.4.4" evidence="5"/>
<dbReference type="Gene3D" id="3.40.50.920">
    <property type="match status" value="1"/>
</dbReference>
<accession>A0A1V5MEE0</accession>
<comment type="caution">
    <text evidence="5">The sequence shown here is derived from an EMBL/GenBank/DDBJ whole genome shotgun (WGS) entry which is preliminary data.</text>
</comment>
<dbReference type="InterPro" id="IPR033248">
    <property type="entry name" value="Transketolase_C"/>
</dbReference>
<evidence type="ECO:0000256" key="3">
    <source>
        <dbReference type="ARBA" id="ARBA00023052"/>
    </source>
</evidence>
<dbReference type="InterPro" id="IPR005475">
    <property type="entry name" value="Transketolase-like_Pyr-bd"/>
</dbReference>
<keyword evidence="2 5" id="KW-0560">Oxidoreductase</keyword>
<dbReference type="FunFam" id="3.40.50.970:FF:000001">
    <property type="entry name" value="Pyruvate dehydrogenase E1 beta subunit"/>
    <property type="match status" value="1"/>
</dbReference>
<evidence type="ECO:0000256" key="2">
    <source>
        <dbReference type="ARBA" id="ARBA00023002"/>
    </source>
</evidence>
<keyword evidence="3" id="KW-0786">Thiamine pyrophosphate</keyword>
<evidence type="ECO:0000313" key="5">
    <source>
        <dbReference type="EMBL" id="OPZ91588.1"/>
    </source>
</evidence>
<dbReference type="NCBIfam" id="NF006667">
    <property type="entry name" value="PRK09212.1"/>
    <property type="match status" value="1"/>
</dbReference>
<dbReference type="SMART" id="SM00861">
    <property type="entry name" value="Transket_pyr"/>
    <property type="match status" value="1"/>
</dbReference>
<dbReference type="SUPFAM" id="SSF52922">
    <property type="entry name" value="TK C-terminal domain-like"/>
    <property type="match status" value="1"/>
</dbReference>
<dbReference type="InterPro" id="IPR029061">
    <property type="entry name" value="THDP-binding"/>
</dbReference>
<organism evidence="5">
    <name type="scientific">candidate division TA06 bacterium ADurb.Bin417</name>
    <dbReference type="NCBI Taxonomy" id="1852828"/>
    <lineage>
        <taxon>Bacteria</taxon>
        <taxon>Bacteria division TA06</taxon>
    </lineage>
</organism>
<dbReference type="FunFam" id="3.40.50.920:FF:000001">
    <property type="entry name" value="Pyruvate dehydrogenase E1 beta subunit"/>
    <property type="match status" value="1"/>
</dbReference>
<sequence>MREITYRQALNEALAEEMDRDPSVFLMGEDIAIYGGAYGVTAGLMQRFGEERVRDTAISEAAIIGAGLGAAITGLRPVVEIMYVDFMGICLEQVNNQVAKIRYMFGGKTRVPLVIRTEGGAGRTLGAHHSQSLEAWFLHIPGLKVVMPSTPADAKGLLKSAIREENPILFIEHKMLYNTKGPVPEGEYLVPIGRAEVKRPGRDVTIVAHSRMLLFALEAAERLAGEGIEAEVIDPRTLLPLDIETIAASVRRTHRAVLVEEGTRTGGTGAEIGLQIMEHCFDYLDAPIRRIAGADVPMPKSPVLEKLTIPDPDRIYREVRELLA</sequence>
<dbReference type="Pfam" id="PF02780">
    <property type="entry name" value="Transketolase_C"/>
    <property type="match status" value="1"/>
</dbReference>
<proteinExistence type="predicted"/>
<dbReference type="CDD" id="cd07036">
    <property type="entry name" value="TPP_PYR_E1-PDHc-beta_like"/>
    <property type="match status" value="1"/>
</dbReference>
<dbReference type="Proteomes" id="UP000485484">
    <property type="component" value="Unassembled WGS sequence"/>
</dbReference>
<dbReference type="InterPro" id="IPR009014">
    <property type="entry name" value="Transketo_C/PFOR_II"/>
</dbReference>
<feature type="domain" description="Transketolase-like pyrimidine-binding" evidence="4">
    <location>
        <begin position="4"/>
        <end position="179"/>
    </location>
</feature>
<dbReference type="PANTHER" id="PTHR43257">
    <property type="entry name" value="PYRUVATE DEHYDROGENASE E1 COMPONENT BETA SUBUNIT"/>
    <property type="match status" value="1"/>
</dbReference>
<comment type="cofactor">
    <cofactor evidence="1">
        <name>thiamine diphosphate</name>
        <dbReference type="ChEBI" id="CHEBI:58937"/>
    </cofactor>
</comment>
<dbReference type="AlphaFoldDB" id="A0A1V5MEE0"/>
<gene>
    <name evidence="5" type="primary">bfmBAB</name>
    <name evidence="5" type="ORF">BWY73_01052</name>
</gene>
<dbReference type="PANTHER" id="PTHR43257:SF2">
    <property type="entry name" value="PYRUVATE DEHYDROGENASE E1 COMPONENT SUBUNIT BETA"/>
    <property type="match status" value="1"/>
</dbReference>
<dbReference type="Pfam" id="PF02779">
    <property type="entry name" value="Transket_pyr"/>
    <property type="match status" value="1"/>
</dbReference>
<name>A0A1V5MEE0_UNCT6</name>
<dbReference type="GO" id="GO:0003863">
    <property type="term" value="F:branched-chain 2-oxo acid dehydrogenase activity"/>
    <property type="evidence" value="ECO:0007669"/>
    <property type="project" value="UniProtKB-EC"/>
</dbReference>
<dbReference type="Gene3D" id="3.40.50.970">
    <property type="match status" value="1"/>
</dbReference>
<dbReference type="EMBL" id="MWAK01000163">
    <property type="protein sequence ID" value="OPZ91588.1"/>
    <property type="molecule type" value="Genomic_DNA"/>
</dbReference>
<reference evidence="5" key="1">
    <citation type="submission" date="2017-02" db="EMBL/GenBank/DDBJ databases">
        <title>Delving into the versatile metabolic prowess of the omnipresent phylum Bacteroidetes.</title>
        <authorList>
            <person name="Nobu M.K."/>
            <person name="Mei R."/>
            <person name="Narihiro T."/>
            <person name="Kuroda K."/>
            <person name="Liu W.-T."/>
        </authorList>
    </citation>
    <scope>NUCLEOTIDE SEQUENCE</scope>
    <source>
        <strain evidence="5">ADurb.Bin417</strain>
    </source>
</reference>